<evidence type="ECO:0000313" key="10">
    <source>
        <dbReference type="EMBL" id="WBW74709.1"/>
    </source>
</evidence>
<dbReference type="AlphaFoldDB" id="A0AAE9WFG4"/>
<keyword evidence="7" id="KW-0238">DNA-binding</keyword>
<gene>
    <name evidence="10" type="primary">pot1</name>
    <name evidence="10" type="ORF">SOMG_04696</name>
</gene>
<feature type="domain" description="Telomeric single stranded DNA binding POT1/Cdc13" evidence="9">
    <location>
        <begin position="27"/>
        <end position="166"/>
    </location>
</feature>
<keyword evidence="5" id="KW-0158">Chromosome</keyword>
<dbReference type="SUPFAM" id="SSF50249">
    <property type="entry name" value="Nucleic acid-binding proteins"/>
    <property type="match status" value="2"/>
</dbReference>
<comment type="similarity">
    <text evidence="3">Belongs to the telombin family.</text>
</comment>
<dbReference type="EMBL" id="CP115613">
    <property type="protein sequence ID" value="WBW74709.1"/>
    <property type="molecule type" value="Genomic_DNA"/>
</dbReference>
<dbReference type="GO" id="GO:0000783">
    <property type="term" value="C:nuclear telomere cap complex"/>
    <property type="evidence" value="ECO:0007669"/>
    <property type="project" value="TreeGrafter"/>
</dbReference>
<evidence type="ECO:0000256" key="5">
    <source>
        <dbReference type="ARBA" id="ARBA00022454"/>
    </source>
</evidence>
<evidence type="ECO:0000313" key="11">
    <source>
        <dbReference type="Proteomes" id="UP001212411"/>
    </source>
</evidence>
<organism evidence="10 11">
    <name type="scientific">Schizosaccharomyces osmophilus</name>
    <dbReference type="NCBI Taxonomy" id="2545709"/>
    <lineage>
        <taxon>Eukaryota</taxon>
        <taxon>Fungi</taxon>
        <taxon>Dikarya</taxon>
        <taxon>Ascomycota</taxon>
        <taxon>Taphrinomycotina</taxon>
        <taxon>Schizosaccharomycetes</taxon>
        <taxon>Schizosaccharomycetales</taxon>
        <taxon>Schizosaccharomycetaceae</taxon>
        <taxon>Schizosaccharomyces</taxon>
    </lineage>
</organism>
<dbReference type="Proteomes" id="UP001212411">
    <property type="component" value="Chromosome 3"/>
</dbReference>
<evidence type="ECO:0000256" key="1">
    <source>
        <dbReference type="ARBA" id="ARBA00004123"/>
    </source>
</evidence>
<dbReference type="InterPro" id="IPR028389">
    <property type="entry name" value="POT1"/>
</dbReference>
<evidence type="ECO:0000256" key="3">
    <source>
        <dbReference type="ARBA" id="ARBA00008442"/>
    </source>
</evidence>
<dbReference type="InterPro" id="IPR032042">
    <property type="entry name" value="POT1PC"/>
</dbReference>
<sequence>MEEPSIQHDIEDLYSNQNEIIIRNSHYHPIKKCRENNSQRFVTNLFGIVKAFTPKKQSLRGTCDWVVTVELWDPSCHPDGEGLRIHLFSKTEYDLPEITEEGQILLLQHITIRPYRDSKQGLSKTDFTFQLWNRNLGNSASNTFRLFHVSTEEVEVAKLLKICWQKHFEAGITGNGTHPTFIQLPSHNEREVGNNQEIKVVTLSKIRPSQRFTFYGQVIKTWYTQKNFTLFVTDFSENENFYPVTRETAPHMRWKGPQGRYSLRCILWDEHDFYCRNYVQEGDYVFIKNARAKLDRFGQLECVMHGDPGQKYKSSIEKVDPSVSELNSLKERKRSYVKSQEVSEGPANSVNDQVNPFITRETNYPEAADITAHVYNDTVEIPMTTISTLLHSPLTSVTTPRKHRLRVQVVDFWPRDLTNFCIPISNSSITEYRWMFVFLVRDASKTTLPIIFYSEDAQTLFNSSTIYPCNLNIEKQVLLRIRERLFLIWGNLEERVSKLLSRGISSDQIPKEIDETPWFDIFVMEYIPFNNADSQPKSFLSKRWRAFGTRII</sequence>
<dbReference type="GO" id="GO:0016233">
    <property type="term" value="P:telomere capping"/>
    <property type="evidence" value="ECO:0007669"/>
    <property type="project" value="TreeGrafter"/>
</dbReference>
<evidence type="ECO:0000256" key="7">
    <source>
        <dbReference type="ARBA" id="ARBA00023125"/>
    </source>
</evidence>
<evidence type="ECO:0000256" key="2">
    <source>
        <dbReference type="ARBA" id="ARBA00004574"/>
    </source>
</evidence>
<dbReference type="Pfam" id="PF16686">
    <property type="entry name" value="POT1PC"/>
    <property type="match status" value="1"/>
</dbReference>
<name>A0AAE9WFG4_9SCHI</name>
<dbReference type="InterPro" id="IPR012340">
    <property type="entry name" value="NA-bd_OB-fold"/>
</dbReference>
<dbReference type="FunFam" id="2.40.50.140:FF:000303">
    <property type="entry name" value="Protection of telomeres protein 1"/>
    <property type="match status" value="1"/>
</dbReference>
<accession>A0AAE9WFG4</accession>
<dbReference type="InterPro" id="IPR011564">
    <property type="entry name" value="Telomer_end-bd_POT1/Cdc13"/>
</dbReference>
<dbReference type="GO" id="GO:0032210">
    <property type="term" value="P:regulation of telomere maintenance via telomerase"/>
    <property type="evidence" value="ECO:0007669"/>
    <property type="project" value="TreeGrafter"/>
</dbReference>
<dbReference type="Gene3D" id="2.40.50.140">
    <property type="entry name" value="Nucleic acid-binding proteins"/>
    <property type="match status" value="3"/>
</dbReference>
<evidence type="ECO:0000256" key="8">
    <source>
        <dbReference type="ARBA" id="ARBA00023242"/>
    </source>
</evidence>
<evidence type="ECO:0000259" key="9">
    <source>
        <dbReference type="SMART" id="SM00976"/>
    </source>
</evidence>
<protein>
    <recommendedName>
        <fullName evidence="4">Protection of telomeres protein 1</fullName>
    </recommendedName>
</protein>
<dbReference type="GeneID" id="80878164"/>
<comment type="subcellular location">
    <subcellularLocation>
        <location evidence="2">Chromosome</location>
        <location evidence="2">Telomere</location>
    </subcellularLocation>
    <subcellularLocation>
        <location evidence="1">Nucleus</location>
    </subcellularLocation>
</comment>
<dbReference type="SMART" id="SM00976">
    <property type="entry name" value="Telo_bind"/>
    <property type="match status" value="1"/>
</dbReference>
<evidence type="ECO:0000256" key="4">
    <source>
        <dbReference type="ARBA" id="ARBA00015253"/>
    </source>
</evidence>
<reference evidence="10 11" key="1">
    <citation type="journal article" date="2023" name="G3 (Bethesda)">
        <title>A high-quality reference genome for the fission yeast Schizosaccharomyces osmophilus.</title>
        <authorList>
            <person name="Jia G.S."/>
            <person name="Zhang W.C."/>
            <person name="Liang Y."/>
            <person name="Liu X.H."/>
            <person name="Rhind N."/>
            <person name="Pidoux A."/>
            <person name="Brysch-Herzberg M."/>
            <person name="Du L.L."/>
        </authorList>
    </citation>
    <scope>NUCLEOTIDE SEQUENCE [LARGE SCALE GENOMIC DNA]</scope>
    <source>
        <strain evidence="10 11">CBS 15793</strain>
    </source>
</reference>
<dbReference type="RefSeq" id="XP_056038952.1">
    <property type="nucleotide sequence ID" value="XM_056183475.1"/>
</dbReference>
<keyword evidence="8" id="KW-0539">Nucleus</keyword>
<dbReference type="GO" id="GO:0010521">
    <property type="term" value="F:telomerase inhibitor activity"/>
    <property type="evidence" value="ECO:0007669"/>
    <property type="project" value="TreeGrafter"/>
</dbReference>
<evidence type="ECO:0000256" key="6">
    <source>
        <dbReference type="ARBA" id="ARBA00022895"/>
    </source>
</evidence>
<dbReference type="Pfam" id="PF02765">
    <property type="entry name" value="POT1"/>
    <property type="match status" value="1"/>
</dbReference>
<keyword evidence="6" id="KW-0779">Telomere</keyword>
<dbReference type="PANTHER" id="PTHR14513:SF0">
    <property type="entry name" value="PROTECTION OF TELOMERES PROTEIN 1"/>
    <property type="match status" value="1"/>
</dbReference>
<keyword evidence="11" id="KW-1185">Reference proteome</keyword>
<proteinExistence type="inferred from homology"/>
<dbReference type="PANTHER" id="PTHR14513">
    <property type="entry name" value="PROTECTION OF TELOMERES 1"/>
    <property type="match status" value="1"/>
</dbReference>
<dbReference type="GO" id="GO:0098505">
    <property type="term" value="F:G-rich strand telomeric DNA binding"/>
    <property type="evidence" value="ECO:0007669"/>
    <property type="project" value="TreeGrafter"/>
</dbReference>
<dbReference type="KEGG" id="som:SOMG_04696"/>